<dbReference type="AlphaFoldDB" id="A0A7X5ZUI3"/>
<accession>A0A7X5ZUI3</accession>
<keyword evidence="1" id="KW-1133">Transmembrane helix</keyword>
<evidence type="ECO:0000313" key="2">
    <source>
        <dbReference type="EMBL" id="NIJ63463.1"/>
    </source>
</evidence>
<feature type="transmembrane region" description="Helical" evidence="1">
    <location>
        <begin position="83"/>
        <end position="105"/>
    </location>
</feature>
<feature type="transmembrane region" description="Helical" evidence="1">
    <location>
        <begin position="7"/>
        <end position="26"/>
    </location>
</feature>
<keyword evidence="1" id="KW-0472">Membrane</keyword>
<sequence length="140" mass="15153">MAYREKTAWLTLVCMAVAYGIYFPMMALRETPPTLFDILWSFGIIAGTQAAVVIIGHIVLAAQAPGAAGRRPDERDKAIARRGASAAYYVLMAGAILVGVVMPFTEPPPKIVNTALLAIVIAEAVNHFLVLLSYRRGWHG</sequence>
<dbReference type="RefSeq" id="WP_167297984.1">
    <property type="nucleotide sequence ID" value="NZ_CP170557.1"/>
</dbReference>
<organism evidence="2 3">
    <name type="scientific">Sphingomonas leidyi</name>
    <dbReference type="NCBI Taxonomy" id="68569"/>
    <lineage>
        <taxon>Bacteria</taxon>
        <taxon>Pseudomonadati</taxon>
        <taxon>Pseudomonadota</taxon>
        <taxon>Alphaproteobacteria</taxon>
        <taxon>Sphingomonadales</taxon>
        <taxon>Sphingomonadaceae</taxon>
        <taxon>Sphingomonas</taxon>
    </lineage>
</organism>
<keyword evidence="3" id="KW-1185">Reference proteome</keyword>
<dbReference type="EMBL" id="JAASQV010000001">
    <property type="protein sequence ID" value="NIJ63463.1"/>
    <property type="molecule type" value="Genomic_DNA"/>
</dbReference>
<reference evidence="2 3" key="1">
    <citation type="submission" date="2020-03" db="EMBL/GenBank/DDBJ databases">
        <title>Genomic Encyclopedia of Type Strains, Phase IV (KMG-IV): sequencing the most valuable type-strain genomes for metagenomic binning, comparative biology and taxonomic classification.</title>
        <authorList>
            <person name="Goeker M."/>
        </authorList>
    </citation>
    <scope>NUCLEOTIDE SEQUENCE [LARGE SCALE GENOMIC DNA]</scope>
    <source>
        <strain evidence="2 3">DSM 4733</strain>
    </source>
</reference>
<gene>
    <name evidence="2" type="ORF">FHR20_000394</name>
</gene>
<protein>
    <submittedName>
        <fullName evidence="2">Cytochrome b561</fullName>
    </submittedName>
</protein>
<feature type="transmembrane region" description="Helical" evidence="1">
    <location>
        <begin position="111"/>
        <end position="134"/>
    </location>
</feature>
<keyword evidence="1" id="KW-0812">Transmembrane</keyword>
<evidence type="ECO:0000313" key="3">
    <source>
        <dbReference type="Proteomes" id="UP000564677"/>
    </source>
</evidence>
<dbReference type="Proteomes" id="UP000564677">
    <property type="component" value="Unassembled WGS sequence"/>
</dbReference>
<feature type="transmembrane region" description="Helical" evidence="1">
    <location>
        <begin position="38"/>
        <end position="62"/>
    </location>
</feature>
<proteinExistence type="predicted"/>
<evidence type="ECO:0000256" key="1">
    <source>
        <dbReference type="SAM" id="Phobius"/>
    </source>
</evidence>
<name>A0A7X5ZUI3_9SPHN</name>
<comment type="caution">
    <text evidence="2">The sequence shown here is derived from an EMBL/GenBank/DDBJ whole genome shotgun (WGS) entry which is preliminary data.</text>
</comment>